<dbReference type="GO" id="GO:0045892">
    <property type="term" value="P:negative regulation of DNA-templated transcription"/>
    <property type="evidence" value="ECO:0007669"/>
    <property type="project" value="UniProtKB-ARBA"/>
</dbReference>
<protein>
    <submittedName>
        <fullName evidence="2">Nickel resistance protein</fullName>
    </submittedName>
</protein>
<dbReference type="EMBL" id="RQHW01000081">
    <property type="protein sequence ID" value="TGN16935.1"/>
    <property type="molecule type" value="Genomic_DNA"/>
</dbReference>
<dbReference type="OrthoDB" id="9811244at2"/>
<proteinExistence type="inferred from homology"/>
<dbReference type="Proteomes" id="UP000298058">
    <property type="component" value="Unassembled WGS sequence"/>
</dbReference>
<comment type="similarity">
    <text evidence="1">Belongs to the FrmR/RcnR family.</text>
</comment>
<dbReference type="Pfam" id="PF02583">
    <property type="entry name" value="Trns_repr_metal"/>
    <property type="match status" value="1"/>
</dbReference>
<evidence type="ECO:0000256" key="1">
    <source>
        <dbReference type="ARBA" id="ARBA00005260"/>
    </source>
</evidence>
<gene>
    <name evidence="2" type="ORF">EHS15_18775</name>
</gene>
<reference evidence="2" key="1">
    <citation type="journal article" date="2019" name="PLoS Negl. Trop. Dis.">
        <title>Revisiting the worldwide diversity of Leptospira species in the environment.</title>
        <authorList>
            <person name="Vincent A.T."/>
            <person name="Schiettekatte O."/>
            <person name="Bourhy P."/>
            <person name="Veyrier F.J."/>
            <person name="Picardeau M."/>
        </authorList>
    </citation>
    <scope>NUCLEOTIDE SEQUENCE [LARGE SCALE GENOMIC DNA]</scope>
    <source>
        <strain evidence="2">201300427</strain>
    </source>
</reference>
<dbReference type="PANTHER" id="PTHR33677:SF5">
    <property type="entry name" value="TRANSCRIPTIONAL REPRESSOR FRMR"/>
    <property type="match status" value="1"/>
</dbReference>
<evidence type="ECO:0000313" key="2">
    <source>
        <dbReference type="EMBL" id="TGN16935.1"/>
    </source>
</evidence>
<accession>A0A4R9LTI6</accession>
<comment type="caution">
    <text evidence="2">The sequence shown here is derived from an EMBL/GenBank/DDBJ whole genome shotgun (WGS) entry which is preliminary data.</text>
</comment>
<dbReference type="PANTHER" id="PTHR33677">
    <property type="entry name" value="TRANSCRIPTIONAL REPRESSOR FRMR-RELATED"/>
    <property type="match status" value="1"/>
</dbReference>
<dbReference type="GO" id="GO:0046872">
    <property type="term" value="F:metal ion binding"/>
    <property type="evidence" value="ECO:0007669"/>
    <property type="project" value="InterPro"/>
</dbReference>
<dbReference type="Gene3D" id="1.20.58.1000">
    <property type="entry name" value="Metal-sensitive repressor, helix protomer"/>
    <property type="match status" value="1"/>
</dbReference>
<name>A0A4R9LTI6_9LEPT</name>
<dbReference type="RefSeq" id="WP_135762136.1">
    <property type="nucleotide sequence ID" value="NZ_RQHW01000081.1"/>
</dbReference>
<sequence>MKEHNHHHSHDHSDHIHTTHPEIIKRLKRASGHLLKVIAMIEEGRPCLEVAQQFQSVYSAIGNAKHTFVYDHIEGCIETSDHEKPSDLKRKMRELKEITKYL</sequence>
<organism evidence="2 3">
    <name type="scientific">Leptospira idonii</name>
    <dbReference type="NCBI Taxonomy" id="1193500"/>
    <lineage>
        <taxon>Bacteria</taxon>
        <taxon>Pseudomonadati</taxon>
        <taxon>Spirochaetota</taxon>
        <taxon>Spirochaetia</taxon>
        <taxon>Leptospirales</taxon>
        <taxon>Leptospiraceae</taxon>
        <taxon>Leptospira</taxon>
    </lineage>
</organism>
<dbReference type="GO" id="GO:0003677">
    <property type="term" value="F:DNA binding"/>
    <property type="evidence" value="ECO:0007669"/>
    <property type="project" value="InterPro"/>
</dbReference>
<dbReference type="InterPro" id="IPR003735">
    <property type="entry name" value="Metal_Tscrpt_repr"/>
</dbReference>
<dbReference type="AlphaFoldDB" id="A0A4R9LTI6"/>
<evidence type="ECO:0000313" key="3">
    <source>
        <dbReference type="Proteomes" id="UP000298058"/>
    </source>
</evidence>
<dbReference type="InterPro" id="IPR038390">
    <property type="entry name" value="Metal_Tscrpt_repr_sf"/>
</dbReference>
<keyword evidence="3" id="KW-1185">Reference proteome</keyword>